<dbReference type="Proteomes" id="UP001190700">
    <property type="component" value="Unassembled WGS sequence"/>
</dbReference>
<gene>
    <name evidence="2" type="ORF">CYMTET_23805</name>
</gene>
<reference evidence="2 3" key="1">
    <citation type="journal article" date="2015" name="Genome Biol. Evol.">
        <title>Comparative Genomics of a Bacterivorous Green Alga Reveals Evolutionary Causalities and Consequences of Phago-Mixotrophic Mode of Nutrition.</title>
        <authorList>
            <person name="Burns J.A."/>
            <person name="Paasch A."/>
            <person name="Narechania A."/>
            <person name="Kim E."/>
        </authorList>
    </citation>
    <scope>NUCLEOTIDE SEQUENCE [LARGE SCALE GENOMIC DNA]</scope>
    <source>
        <strain evidence="2 3">PLY_AMNH</strain>
    </source>
</reference>
<evidence type="ECO:0000313" key="2">
    <source>
        <dbReference type="EMBL" id="KAK3267653.1"/>
    </source>
</evidence>
<proteinExistence type="predicted"/>
<organism evidence="2 3">
    <name type="scientific">Cymbomonas tetramitiformis</name>
    <dbReference type="NCBI Taxonomy" id="36881"/>
    <lineage>
        <taxon>Eukaryota</taxon>
        <taxon>Viridiplantae</taxon>
        <taxon>Chlorophyta</taxon>
        <taxon>Pyramimonadophyceae</taxon>
        <taxon>Pyramimonadales</taxon>
        <taxon>Pyramimonadaceae</taxon>
        <taxon>Cymbomonas</taxon>
    </lineage>
</organism>
<feature type="non-terminal residue" evidence="2">
    <location>
        <position position="350"/>
    </location>
</feature>
<keyword evidence="1" id="KW-0175">Coiled coil</keyword>
<feature type="coiled-coil region" evidence="1">
    <location>
        <begin position="123"/>
        <end position="259"/>
    </location>
</feature>
<name>A0AAE0FXS5_9CHLO</name>
<comment type="caution">
    <text evidence="2">The sequence shown here is derived from an EMBL/GenBank/DDBJ whole genome shotgun (WGS) entry which is preliminary data.</text>
</comment>
<dbReference type="EMBL" id="LGRX02012278">
    <property type="protein sequence ID" value="KAK3267653.1"/>
    <property type="molecule type" value="Genomic_DNA"/>
</dbReference>
<evidence type="ECO:0000313" key="3">
    <source>
        <dbReference type="Proteomes" id="UP001190700"/>
    </source>
</evidence>
<evidence type="ECO:0000256" key="1">
    <source>
        <dbReference type="SAM" id="Coils"/>
    </source>
</evidence>
<feature type="coiled-coil region" evidence="1">
    <location>
        <begin position="7"/>
        <end position="34"/>
    </location>
</feature>
<keyword evidence="3" id="KW-1185">Reference proteome</keyword>
<sequence>MEEDSEVTALKKQVDELTKERDALEKDVETLCMQNVGGGGAEKRAQQMLLDRIAKLERDLQKRGDELRLALEGKDQIAEKLAQQKSSQRQVEQVLKDEMAKSVAKDADIQFYMNKAASVLGDTNEMKEELEVLREASAQMEREKKEKAWAHEGALRQAREEALLLQKELRRWESAEREMEHVQNEAKSKFNDLQSQLEHQRSQCAMLTKACHLHEQQLADAHASTIAAQDRCAELERELRREEQARKSAEKRIRQLSEDELLATEQKYEKYRVTDQEGGLGWPGPCTVLASEPCRSRALPRPWLHTRCPAMGHAWQAALLGCIRDVQQWATHGKPPSLAAYAMSSNGPRM</sequence>
<protein>
    <submittedName>
        <fullName evidence="2">Uncharacterized protein</fullName>
    </submittedName>
</protein>
<accession>A0AAE0FXS5</accession>
<dbReference type="AlphaFoldDB" id="A0AAE0FXS5"/>